<keyword evidence="2" id="KW-1185">Reference proteome</keyword>
<dbReference type="Proteomes" id="UP000308836">
    <property type="component" value="Unassembled WGS sequence"/>
</dbReference>
<evidence type="ECO:0000313" key="1">
    <source>
        <dbReference type="EMBL" id="TGY65676.1"/>
    </source>
</evidence>
<evidence type="ECO:0000313" key="2">
    <source>
        <dbReference type="Proteomes" id="UP000308836"/>
    </source>
</evidence>
<organism evidence="1 2">
    <name type="scientific">Dubosiella muris</name>
    <dbReference type="NCBI Taxonomy" id="3038133"/>
    <lineage>
        <taxon>Bacteria</taxon>
        <taxon>Bacillati</taxon>
        <taxon>Bacillota</taxon>
        <taxon>Erysipelotrichia</taxon>
        <taxon>Erysipelotrichales</taxon>
        <taxon>Erysipelotrichaceae</taxon>
        <taxon>Dubosiella</taxon>
    </lineage>
</organism>
<reference evidence="1" key="1">
    <citation type="submission" date="2019-04" db="EMBL/GenBank/DDBJ databases">
        <title>Microbes associate with the intestines of laboratory mice.</title>
        <authorList>
            <person name="Navarre W."/>
            <person name="Wong E."/>
            <person name="Huang K."/>
            <person name="Tropini C."/>
            <person name="Ng K."/>
            <person name="Yu B."/>
        </authorList>
    </citation>
    <scope>NUCLEOTIDE SEQUENCE</scope>
    <source>
        <strain evidence="1">NM09_H32</strain>
    </source>
</reference>
<protein>
    <submittedName>
        <fullName evidence="1">Glycosyl hydrolase family protein</fullName>
    </submittedName>
</protein>
<dbReference type="EMBL" id="SRYG01000014">
    <property type="protein sequence ID" value="TGY65676.1"/>
    <property type="molecule type" value="Genomic_DNA"/>
</dbReference>
<sequence>MSFPKDFLWGGAVAANQYEGGWDAEGKGLSTADVVTRGSRSQARYVTYQTADGVVHADEMFTLNTPDDAKFGVFEGFDYPSHEAVDGYHRFKEDIALFAQMGFKTFRTSINWARIFPTGLETEPNEAGLKFYDELFDECNKHGIKPLVTLSHYETPLGLTNAWGSWNDPRTIEAFLRYVKVVGERYKGKVEYWLTFNEINTLGHGGWMGAGVPSTDPQKLAMTAKHQLLASAKAVELLHAIDANNKVGNMIAFMTYYPLTCNPDDIMACWSEMNSNFFYCDVQARGYYPAYKLKEYEREGIDIHLTDEEKETLKNGTVDFISFSYYMSNCAAKQSDAAETSIGNMSMGFKNPYLKASDWGWQIDPTGLRYSLNVLYDRYQKPLMIVENGVGTQDELEEGDVVHDGAHIDYLRDHIKAMDQAINEDGVELWGYTPWGCIDLVSASTGEMHKRYGFIYVDYQDDGTGEGRRIKKDSFDWYKNVIATNGDDLGE</sequence>
<proteinExistence type="predicted"/>
<keyword evidence="1" id="KW-0378">Hydrolase</keyword>
<accession>A0AC61R6Y4</accession>
<comment type="caution">
    <text evidence="1">The sequence shown here is derived from an EMBL/GenBank/DDBJ whole genome shotgun (WGS) entry which is preliminary data.</text>
</comment>
<gene>
    <name evidence="1" type="ORF">E5336_07545</name>
</gene>
<name>A0AC61R6Y4_9FIRM</name>